<organism evidence="3 4">
    <name type="scientific">Escallonia herrerae</name>
    <dbReference type="NCBI Taxonomy" id="1293975"/>
    <lineage>
        <taxon>Eukaryota</taxon>
        <taxon>Viridiplantae</taxon>
        <taxon>Streptophyta</taxon>
        <taxon>Embryophyta</taxon>
        <taxon>Tracheophyta</taxon>
        <taxon>Spermatophyta</taxon>
        <taxon>Magnoliopsida</taxon>
        <taxon>eudicotyledons</taxon>
        <taxon>Gunneridae</taxon>
        <taxon>Pentapetalae</taxon>
        <taxon>asterids</taxon>
        <taxon>campanulids</taxon>
        <taxon>Escalloniales</taxon>
        <taxon>Escalloniaceae</taxon>
        <taxon>Escallonia</taxon>
    </lineage>
</organism>
<dbReference type="AlphaFoldDB" id="A0AA88V2B7"/>
<keyword evidence="1" id="KW-1133">Transmembrane helix</keyword>
<keyword evidence="1" id="KW-0472">Membrane</keyword>
<name>A0AA88V2B7_9ASTE</name>
<reference evidence="3" key="1">
    <citation type="submission" date="2022-12" db="EMBL/GenBank/DDBJ databases">
        <title>Draft genome assemblies for two species of Escallonia (Escalloniales).</title>
        <authorList>
            <person name="Chanderbali A."/>
            <person name="Dervinis C."/>
            <person name="Anghel I."/>
            <person name="Soltis D."/>
            <person name="Soltis P."/>
            <person name="Zapata F."/>
        </authorList>
    </citation>
    <scope>NUCLEOTIDE SEQUENCE</scope>
    <source>
        <strain evidence="3">UCBG64.0493</strain>
        <tissue evidence="3">Leaf</tissue>
    </source>
</reference>
<dbReference type="SMART" id="SM00579">
    <property type="entry name" value="FBD"/>
    <property type="match status" value="1"/>
</dbReference>
<dbReference type="InterPro" id="IPR001810">
    <property type="entry name" value="F-box_dom"/>
</dbReference>
<dbReference type="EMBL" id="JAVXUP010003027">
    <property type="protein sequence ID" value="KAK3000352.1"/>
    <property type="molecule type" value="Genomic_DNA"/>
</dbReference>
<gene>
    <name evidence="3" type="ORF">RJ639_021389</name>
</gene>
<dbReference type="SUPFAM" id="SSF81383">
    <property type="entry name" value="F-box domain"/>
    <property type="match status" value="1"/>
</dbReference>
<feature type="transmembrane region" description="Helical" evidence="1">
    <location>
        <begin position="83"/>
        <end position="104"/>
    </location>
</feature>
<feature type="non-terminal residue" evidence="3">
    <location>
        <position position="1"/>
    </location>
</feature>
<keyword evidence="4" id="KW-1185">Reference proteome</keyword>
<dbReference type="Pfam" id="PF08387">
    <property type="entry name" value="FBD"/>
    <property type="match status" value="1"/>
</dbReference>
<dbReference type="InterPro" id="IPR036047">
    <property type="entry name" value="F-box-like_dom_sf"/>
</dbReference>
<dbReference type="Pfam" id="PF00646">
    <property type="entry name" value="F-box"/>
    <property type="match status" value="1"/>
</dbReference>
<evidence type="ECO:0000256" key="1">
    <source>
        <dbReference type="SAM" id="Phobius"/>
    </source>
</evidence>
<protein>
    <recommendedName>
        <fullName evidence="2">FBD domain-containing protein</fullName>
    </recommendedName>
</protein>
<dbReference type="PANTHER" id="PTHR31900">
    <property type="entry name" value="F-BOX/RNI SUPERFAMILY PROTEIN-RELATED"/>
    <property type="match status" value="1"/>
</dbReference>
<proteinExistence type="predicted"/>
<dbReference type="InterPro" id="IPR006566">
    <property type="entry name" value="FBD"/>
</dbReference>
<dbReference type="InterPro" id="IPR050232">
    <property type="entry name" value="FBL13/AtMIF1-like"/>
</dbReference>
<evidence type="ECO:0000313" key="4">
    <source>
        <dbReference type="Proteomes" id="UP001188597"/>
    </source>
</evidence>
<dbReference type="CDD" id="cd22160">
    <property type="entry name" value="F-box_AtFBL13-like"/>
    <property type="match status" value="1"/>
</dbReference>
<feature type="domain" description="FBD" evidence="2">
    <location>
        <begin position="21"/>
        <end position="92"/>
    </location>
</feature>
<comment type="caution">
    <text evidence="3">The sequence shown here is derived from an EMBL/GenBank/DDBJ whole genome shotgun (WGS) entry which is preliminary data.</text>
</comment>
<evidence type="ECO:0000313" key="3">
    <source>
        <dbReference type="EMBL" id="KAK3000352.1"/>
    </source>
</evidence>
<evidence type="ECO:0000259" key="2">
    <source>
        <dbReference type="SMART" id="SM00579"/>
    </source>
</evidence>
<keyword evidence="1" id="KW-0812">Transmembrane</keyword>
<accession>A0AA88V2B7</accession>
<sequence length="184" mass="20501">GLVPAYGAYAFNGTEPQHVPACLLFKLKTIEIRHFDARMKTAQLMFTEYLLMNAKVLETMQILCAEDLGSSMRKELLKLPRDYHYVVNLVVVAAAAVAAAAVSVPRPPSKPKRICPDEDRISKLPDAILTHLLSFLPENYAVRTGLLSTRWKYIWALLPTLLFKMPVANATAGADAKRPFSWTS</sequence>
<dbReference type="InterPro" id="IPR053781">
    <property type="entry name" value="F-box_AtFBL13-like"/>
</dbReference>
<dbReference type="Proteomes" id="UP001188597">
    <property type="component" value="Unassembled WGS sequence"/>
</dbReference>
<dbReference type="PANTHER" id="PTHR31900:SF34">
    <property type="entry name" value="EMB|CAB62440.1-RELATED"/>
    <property type="match status" value="1"/>
</dbReference>